<feature type="region of interest" description="Disordered" evidence="2">
    <location>
        <begin position="60"/>
        <end position="161"/>
    </location>
</feature>
<evidence type="ECO:0000256" key="1">
    <source>
        <dbReference type="PROSITE-ProRule" id="PRU00376"/>
    </source>
</evidence>
<dbReference type="GO" id="GO:0005634">
    <property type="term" value="C:nucleus"/>
    <property type="evidence" value="ECO:0007669"/>
    <property type="project" value="UniProtKB-SubCell"/>
</dbReference>
<keyword evidence="1" id="KW-0539">Nucleus</keyword>
<dbReference type="InterPro" id="IPR005033">
    <property type="entry name" value="YEATS"/>
</dbReference>
<dbReference type="PROSITE" id="PS51037">
    <property type="entry name" value="YEATS"/>
    <property type="match status" value="1"/>
</dbReference>
<feature type="compositionally biased region" description="Basic and acidic residues" evidence="2">
    <location>
        <begin position="105"/>
        <end position="122"/>
    </location>
</feature>
<dbReference type="Gene3D" id="2.60.40.1970">
    <property type="entry name" value="YEATS domain"/>
    <property type="match status" value="1"/>
</dbReference>
<accession>A0A6A4JF62</accession>
<feature type="compositionally biased region" description="Basic residues" evidence="2">
    <location>
        <begin position="65"/>
        <end position="79"/>
    </location>
</feature>
<gene>
    <name evidence="4" type="ORF">GE061_002092</name>
</gene>
<feature type="region of interest" description="Disordered" evidence="2">
    <location>
        <begin position="970"/>
        <end position="1002"/>
    </location>
</feature>
<feature type="compositionally biased region" description="Polar residues" evidence="2">
    <location>
        <begin position="1051"/>
        <end position="1071"/>
    </location>
</feature>
<keyword evidence="5" id="KW-1185">Reference proteome</keyword>
<dbReference type="InterPro" id="IPR055129">
    <property type="entry name" value="YEATS_dom"/>
</dbReference>
<dbReference type="Pfam" id="PF22951">
    <property type="entry name" value="3HBD"/>
    <property type="match status" value="1"/>
</dbReference>
<comment type="subcellular location">
    <subcellularLocation>
        <location evidence="1">Nucleus</location>
    </subcellularLocation>
</comment>
<dbReference type="Pfam" id="PF03366">
    <property type="entry name" value="YEATS"/>
    <property type="match status" value="1"/>
</dbReference>
<evidence type="ECO:0000256" key="2">
    <source>
        <dbReference type="SAM" id="MobiDB-lite"/>
    </source>
</evidence>
<comment type="caution">
    <text evidence="4">The sequence shown here is derived from an EMBL/GenBank/DDBJ whole genome shotgun (WGS) entry which is preliminary data.</text>
</comment>
<dbReference type="GO" id="GO:0006355">
    <property type="term" value="P:regulation of DNA-templated transcription"/>
    <property type="evidence" value="ECO:0007669"/>
    <property type="project" value="InterPro"/>
</dbReference>
<feature type="compositionally biased region" description="Basic and acidic residues" evidence="2">
    <location>
        <begin position="147"/>
        <end position="161"/>
    </location>
</feature>
<evidence type="ECO:0000313" key="5">
    <source>
        <dbReference type="Proteomes" id="UP000466442"/>
    </source>
</evidence>
<feature type="region of interest" description="Disordered" evidence="2">
    <location>
        <begin position="1051"/>
        <end position="1086"/>
    </location>
</feature>
<feature type="compositionally biased region" description="Basic and acidic residues" evidence="2">
    <location>
        <begin position="563"/>
        <end position="574"/>
    </location>
</feature>
<sequence length="1384" mass="151255">MAEGSGSRLAAVLKNVITTEINLRAADLTTTEQNINTVREYLNKTRQAVCADFYDDNFKTTLQKPPHRAVKKTFAGKRPVKQESEESDPWPHSSSSPQSSGSQFLDRKKVNYETCDAIKEEPPDSDDNDTLKKGDPEADENPQAKYLDPDEKLDQSGDVEKRRPRYIPPVIPVNQIQHSLKPRGNKTMKKVRFLVRNNSKYILTPEDSSGATHKWSLNVKLNDESMDISQIVSKVVFYLHPSYKPHDVVTVHSAPFKITRRGWGEFDLRIKIFFINDKNEPAAVTHPLIFDKLHSGMETFGGETIFDHWINEPSEPITEKSMGQTSFKGDESNVTLNTEQSSVSAATPLSTIAAPSFDDFSTMPFTNETSHHFLSAIFGEPEELSAAKKDWEQYDDLFNLDDLAFPEFFGANDQKLGYVGKTRDGDLQLDTLKATAKGSDSVSNEKSDAGQSVSVVTSDVQEINLSCVKSESPLDSLPTVSEITVESVCDIVASSSKPESSSMHPSKVTSVCDSSDSSIQSRVCSVQPDRVESVDKEVFLSDLSEFGDEVIIMDSDGGQSDVQRSEGVEDRSDVGKQLTECVDYSSVEMDDLIKFPSDKPSCSGADLQRTVTNSYGSPVYVVATSKTSSPKKARRSAGVPKAPQRSALVRTGVNSVRKPRTPLLVTSTVPQSIVSNKLVTNTPPTTLLVSSSHLSSIITTKSVSNNSPTLLVSSSSLPSITNISPKGGPVTTQVKTAVKSQNRAVLRKVASPRNPNTNKISSVSTISQGGSLVNLPSTSRTSLQSSASMKTSISSANPVAISGGQPITLLSLLNTSSAPSVSKNAPIVISSPKMGSQATPTLLVPSSMILKPAFTKTVSSVVAGQVNSAQPLAPKPRSTIIPNILKMAPGQVRPGGTRFLVKMPDGTLKPINLETLTPLKPSELKMANPVAPVVRPQVLVPQQVLVRAPIPTSVKASPQPVGLTGVTVRGKRTAPAPSVPAKRRKTEPKIASSSGKAPSPRAPIILSASSQLVFKLPQSQNQLLVVPQAANQPVMRLHSQAKLQTSPIPISNKRTAIPTSTAPSQPITPSDSELPCNQIPKPEGMSILKRRPPETEVDARSLIDQCPKYSIEVSFCWLLRKFPLVHSRAGEESFKEAFPYCAVSASQFNQWPLAKRRAHELLRANDVWRLAEQIHPSCGWKKIDVIKFARLRGFTPLNGKINPSIHVHKPPVIQDRATLPDTDQISRILDTLQEHVEDIDVTCIEKVTPRCNVQPITESKKSGRKKIFMTLQGQLEDAKVVERLVERVSIYPEPEEIEPDVMFPAALRVLMSAFHSFAEDLIRRAHSSSYLRHNSTEPHNVASEDVHFALYSRKEFDIFTKQGFGTKCKTETPPEMKEPPESNS</sequence>
<reference evidence="4" key="1">
    <citation type="journal article" date="2021" name="Mol. Ecol. Resour.">
        <title>Apolygus lucorum genome provides insights into omnivorousness and mesophyll feeding.</title>
        <authorList>
            <person name="Liu Y."/>
            <person name="Liu H."/>
            <person name="Wang H."/>
            <person name="Huang T."/>
            <person name="Liu B."/>
            <person name="Yang B."/>
            <person name="Yin L."/>
            <person name="Li B."/>
            <person name="Zhang Y."/>
            <person name="Zhang S."/>
            <person name="Jiang F."/>
            <person name="Zhang X."/>
            <person name="Ren Y."/>
            <person name="Wang B."/>
            <person name="Wang S."/>
            <person name="Lu Y."/>
            <person name="Wu K."/>
            <person name="Fan W."/>
            <person name="Wang G."/>
        </authorList>
    </citation>
    <scope>NUCLEOTIDE SEQUENCE</scope>
    <source>
        <strain evidence="4">12Hb</strain>
    </source>
</reference>
<dbReference type="Proteomes" id="UP000466442">
    <property type="component" value="Unassembled WGS sequence"/>
</dbReference>
<feature type="region of interest" description="Disordered" evidence="2">
    <location>
        <begin position="555"/>
        <end position="574"/>
    </location>
</feature>
<proteinExistence type="predicted"/>
<name>A0A6A4JF62_APOLU</name>
<organism evidence="4 5">
    <name type="scientific">Apolygus lucorum</name>
    <name type="common">Small green plant bug</name>
    <name type="synonym">Lygocoris lucorum</name>
    <dbReference type="NCBI Taxonomy" id="248454"/>
    <lineage>
        <taxon>Eukaryota</taxon>
        <taxon>Metazoa</taxon>
        <taxon>Ecdysozoa</taxon>
        <taxon>Arthropoda</taxon>
        <taxon>Hexapoda</taxon>
        <taxon>Insecta</taxon>
        <taxon>Pterygota</taxon>
        <taxon>Neoptera</taxon>
        <taxon>Paraneoptera</taxon>
        <taxon>Hemiptera</taxon>
        <taxon>Heteroptera</taxon>
        <taxon>Panheteroptera</taxon>
        <taxon>Cimicomorpha</taxon>
        <taxon>Miridae</taxon>
        <taxon>Mirini</taxon>
        <taxon>Apolygus</taxon>
    </lineage>
</organism>
<dbReference type="InterPro" id="IPR038704">
    <property type="entry name" value="YEAST_sf"/>
</dbReference>
<evidence type="ECO:0000259" key="3">
    <source>
        <dbReference type="PROSITE" id="PS51037"/>
    </source>
</evidence>
<feature type="region of interest" description="Disordered" evidence="2">
    <location>
        <begin position="625"/>
        <end position="646"/>
    </location>
</feature>
<dbReference type="InterPro" id="IPR055127">
    <property type="entry name" value="YEATS2_3HBD"/>
</dbReference>
<dbReference type="OrthoDB" id="1741717at2759"/>
<dbReference type="PANTHER" id="PTHR23195">
    <property type="entry name" value="YEATS DOMAIN"/>
    <property type="match status" value="1"/>
</dbReference>
<feature type="compositionally biased region" description="Low complexity" evidence="2">
    <location>
        <begin position="90"/>
        <end position="102"/>
    </location>
</feature>
<protein>
    <recommendedName>
        <fullName evidence="3">YEATS domain-containing protein</fullName>
    </recommendedName>
</protein>
<feature type="domain" description="YEATS" evidence="3">
    <location>
        <begin position="183"/>
        <end position="324"/>
    </location>
</feature>
<dbReference type="EMBL" id="WIXP02000010">
    <property type="protein sequence ID" value="KAF6203757.1"/>
    <property type="molecule type" value="Genomic_DNA"/>
</dbReference>
<evidence type="ECO:0000313" key="4">
    <source>
        <dbReference type="EMBL" id="KAF6203757.1"/>
    </source>
</evidence>
<dbReference type="CDD" id="cd16907">
    <property type="entry name" value="YEATS_YEATS2_like"/>
    <property type="match status" value="1"/>
</dbReference>